<comment type="caution">
    <text evidence="4">The sequence shown here is derived from an EMBL/GenBank/DDBJ whole genome shotgun (WGS) entry which is preliminary data.</text>
</comment>
<protein>
    <submittedName>
        <fullName evidence="4">Isocitrate dehydrogenase</fullName>
        <ecNumber evidence="4">1.1.1.41</ecNumber>
    </submittedName>
</protein>
<keyword evidence="5" id="KW-1185">Reference proteome</keyword>
<dbReference type="GO" id="GO:0006102">
    <property type="term" value="P:isocitrate metabolic process"/>
    <property type="evidence" value="ECO:0007669"/>
    <property type="project" value="TreeGrafter"/>
</dbReference>
<dbReference type="PROSITE" id="PS00470">
    <property type="entry name" value="IDH_IMDH"/>
    <property type="match status" value="1"/>
</dbReference>
<dbReference type="Pfam" id="PF00180">
    <property type="entry name" value="Iso_dh"/>
    <property type="match status" value="1"/>
</dbReference>
<dbReference type="SUPFAM" id="SSF53659">
    <property type="entry name" value="Isocitrate/Isopropylmalate dehydrogenase-like"/>
    <property type="match status" value="1"/>
</dbReference>
<gene>
    <name evidence="4" type="ORF">UF10_02585</name>
</gene>
<dbReference type="PANTHER" id="PTHR11835">
    <property type="entry name" value="DECARBOXYLATING DEHYDROGENASES-ISOCITRATE, ISOPROPYLMALATE, TARTRATE"/>
    <property type="match status" value="1"/>
</dbReference>
<evidence type="ECO:0000313" key="4">
    <source>
        <dbReference type="EMBL" id="PSJ31545.1"/>
    </source>
</evidence>
<organism evidence="4 5">
    <name type="scientific">Peptostreptococcus russellii</name>
    <dbReference type="NCBI Taxonomy" id="215200"/>
    <lineage>
        <taxon>Bacteria</taxon>
        <taxon>Bacillati</taxon>
        <taxon>Bacillota</taxon>
        <taxon>Clostridia</taxon>
        <taxon>Peptostreptococcales</taxon>
        <taxon>Peptostreptococcaceae</taxon>
        <taxon>Peptostreptococcus</taxon>
    </lineage>
</organism>
<dbReference type="InterPro" id="IPR024084">
    <property type="entry name" value="IsoPropMal-DH-like_dom"/>
</dbReference>
<name>A0A2P7Q0Q7_9FIRM</name>
<dbReference type="OrthoDB" id="9806254at2"/>
<dbReference type="Gene3D" id="3.40.718.10">
    <property type="entry name" value="Isopropylmalate Dehydrogenase"/>
    <property type="match status" value="1"/>
</dbReference>
<evidence type="ECO:0000313" key="5">
    <source>
        <dbReference type="Proteomes" id="UP000241434"/>
    </source>
</evidence>
<dbReference type="EC" id="1.1.1.41" evidence="4"/>
<evidence type="ECO:0000256" key="2">
    <source>
        <dbReference type="ARBA" id="ARBA00023002"/>
    </source>
</evidence>
<dbReference type="SMART" id="SM01329">
    <property type="entry name" value="Iso_dh"/>
    <property type="match status" value="1"/>
</dbReference>
<dbReference type="GO" id="GO:0051287">
    <property type="term" value="F:NAD binding"/>
    <property type="evidence" value="ECO:0007669"/>
    <property type="project" value="InterPro"/>
</dbReference>
<dbReference type="Proteomes" id="UP000241434">
    <property type="component" value="Unassembled WGS sequence"/>
</dbReference>
<evidence type="ECO:0000256" key="1">
    <source>
        <dbReference type="ARBA" id="ARBA00007769"/>
    </source>
</evidence>
<proteinExistence type="inferred from homology"/>
<dbReference type="RefSeq" id="WP_106776272.1">
    <property type="nucleotide sequence ID" value="NZ_JYGE01000003.1"/>
</dbReference>
<dbReference type="GO" id="GO:0000287">
    <property type="term" value="F:magnesium ion binding"/>
    <property type="evidence" value="ECO:0007669"/>
    <property type="project" value="InterPro"/>
</dbReference>
<dbReference type="InterPro" id="IPR019818">
    <property type="entry name" value="IsoCit/isopropylmalate_DH_CS"/>
</dbReference>
<dbReference type="GO" id="GO:0006099">
    <property type="term" value="P:tricarboxylic acid cycle"/>
    <property type="evidence" value="ECO:0007669"/>
    <property type="project" value="TreeGrafter"/>
</dbReference>
<keyword evidence="2 4" id="KW-0560">Oxidoreductase</keyword>
<reference evidence="4" key="1">
    <citation type="thesis" date="2015" institute="Rutgers" country="The State University of New Jersey, 14 College Farm Rd., New Brunswick, NJ, USA">
        <title>Ammonia toxicity in bacteria and its implications for treatment of and resource recovery from highly nitrogenous organic wastes.</title>
        <authorList>
            <person name="Luther A.K."/>
        </authorList>
    </citation>
    <scope>NUCLEOTIDE SEQUENCE</scope>
    <source>
        <strain evidence="4">RT-10B</strain>
    </source>
</reference>
<dbReference type="AlphaFoldDB" id="A0A2P7Q0Q7"/>
<sequence>MYNITLIPGDGIGLEVTKAMKKVVKASGVDINWEEVAAGESVIEEYNTPLPEYVLDSIKKNKIAIKGPIATPVGKGFRSVNVALRKSLNLYANVRPVKTFEGIKSRYENIDLTIIRENTEDLYAGVEHMVGDIAAESIKIITKEATDRIVQFACDYTKNNNYKRLSCVHKANIMKLSDGLFLREFDRVCEENKIFRLNGEDAAARKYYADDVIVDAAAMNLVLTPENFDVLVMPNLYGDILSDLCAGLVGGLGIIPSANIGKDCAVFEAVHGSAPQIAGQNIANPTAIIQSAVMMLKYIGENKAAEKIEDALKKIFIEGKILTVDLGGSASTDEFADELCRLMEN</sequence>
<feature type="domain" description="Isopropylmalate dehydrogenase-like" evidence="3">
    <location>
        <begin position="3"/>
        <end position="339"/>
    </location>
</feature>
<comment type="similarity">
    <text evidence="1">Belongs to the isocitrate and isopropylmalate dehydrogenases family.</text>
</comment>
<accession>A0A2P7Q0Q7</accession>
<dbReference type="EMBL" id="JYGE01000003">
    <property type="protein sequence ID" value="PSJ31545.1"/>
    <property type="molecule type" value="Genomic_DNA"/>
</dbReference>
<evidence type="ECO:0000259" key="3">
    <source>
        <dbReference type="SMART" id="SM01329"/>
    </source>
</evidence>
<dbReference type="GO" id="GO:0004449">
    <property type="term" value="F:isocitrate dehydrogenase (NAD+) activity"/>
    <property type="evidence" value="ECO:0007669"/>
    <property type="project" value="UniProtKB-EC"/>
</dbReference>
<dbReference type="PANTHER" id="PTHR11835:SF34">
    <property type="entry name" value="ISOCITRATE DEHYDROGENASE [NAD] SUBUNIT ALPHA, MITOCHONDRIAL"/>
    <property type="match status" value="1"/>
</dbReference>